<evidence type="ECO:0000313" key="4">
    <source>
        <dbReference type="EMBL" id="BBH53203.1"/>
    </source>
</evidence>
<keyword evidence="5" id="KW-1185">Reference proteome</keyword>
<proteinExistence type="predicted"/>
<reference evidence="4 5" key="1">
    <citation type="submission" date="2018-12" db="EMBL/GenBank/DDBJ databases">
        <title>Rubrispira sanarue gen. nov., sp., nov., a member of the order Silvanigrellales, isolated from a brackish lake in Hamamatsu Japan.</title>
        <authorList>
            <person name="Maejima Y."/>
            <person name="Iino T."/>
            <person name="Muraguchi Y."/>
            <person name="Fukuda K."/>
            <person name="Nojiri H."/>
            <person name="Ohkuma M."/>
            <person name="Moriuchi R."/>
            <person name="Dohra H."/>
            <person name="Kimbara K."/>
            <person name="Shintani M."/>
        </authorList>
    </citation>
    <scope>NUCLEOTIDE SEQUENCE [LARGE SCALE GENOMIC DNA]</scope>
    <source>
        <strain evidence="4 5">RF1110005</strain>
    </source>
</reference>
<keyword evidence="2" id="KW-0472">Membrane</keyword>
<feature type="domain" description="LysM" evidence="3">
    <location>
        <begin position="37"/>
        <end position="92"/>
    </location>
</feature>
<protein>
    <recommendedName>
        <fullName evidence="3">LysM domain-containing protein</fullName>
    </recommendedName>
</protein>
<accession>A0A4P2VJ39</accession>
<dbReference type="AlphaFoldDB" id="A0A4P2VJ39"/>
<gene>
    <name evidence="4" type="ORF">JCM31447_16460</name>
</gene>
<evidence type="ECO:0000256" key="2">
    <source>
        <dbReference type="SAM" id="Phobius"/>
    </source>
</evidence>
<dbReference type="CDD" id="cd00118">
    <property type="entry name" value="LysM"/>
    <property type="match status" value="1"/>
</dbReference>
<dbReference type="RefSeq" id="WP_130608583.1">
    <property type="nucleotide sequence ID" value="NZ_AP019368.1"/>
</dbReference>
<dbReference type="Proteomes" id="UP000291236">
    <property type="component" value="Chromosome"/>
</dbReference>
<keyword evidence="2" id="KW-1133">Transmembrane helix</keyword>
<feature type="compositionally biased region" description="Polar residues" evidence="1">
    <location>
        <begin position="257"/>
        <end position="269"/>
    </location>
</feature>
<dbReference type="OrthoDB" id="9806267at2"/>
<feature type="compositionally biased region" description="Polar residues" evidence="1">
    <location>
        <begin position="217"/>
        <end position="234"/>
    </location>
</feature>
<feature type="transmembrane region" description="Helical" evidence="2">
    <location>
        <begin position="12"/>
        <end position="29"/>
    </location>
</feature>
<dbReference type="InterPro" id="IPR036779">
    <property type="entry name" value="LysM_dom_sf"/>
</dbReference>
<sequence length="347" mass="39525">MRVIQSSFLRTIVKLFVVTICLIKSFSLFSQELKFDEYKVQANDTLIHILKRHSLRPVFGPNGSLAETLELNPEKKKHNGDLIYIGEIIKLPNFDNWKNTKIIKEQKNVNEEYTNNDPTHKKPKSPPEGLAADTLKERKPEEQKKKRTVDKPAVQKPEQSTPIKTIPPPQKTKPVVETPTPQKTKPVVETPTPQKTKPVVETPTPQKTKPVVETPIPQKSNETQNTFIDKNNSTKVEKKEQSNFLSESRVPQKPETIPTTENKASVTPETQEKVNIIVQSDSQADNNLSPFITYKDNFSEMPSFEFFKESLKYCITVPACKIGFQEPDLKCCKKPKPLFYANPPDSF</sequence>
<dbReference type="InterPro" id="IPR018392">
    <property type="entry name" value="LysM"/>
</dbReference>
<dbReference type="EMBL" id="AP019368">
    <property type="protein sequence ID" value="BBH53203.1"/>
    <property type="molecule type" value="Genomic_DNA"/>
</dbReference>
<keyword evidence="2" id="KW-0812">Transmembrane</keyword>
<dbReference type="SMART" id="SM00257">
    <property type="entry name" value="LysM"/>
    <property type="match status" value="1"/>
</dbReference>
<evidence type="ECO:0000256" key="1">
    <source>
        <dbReference type="SAM" id="MobiDB-lite"/>
    </source>
</evidence>
<evidence type="ECO:0000313" key="5">
    <source>
        <dbReference type="Proteomes" id="UP000291236"/>
    </source>
</evidence>
<evidence type="ECO:0000259" key="3">
    <source>
        <dbReference type="SMART" id="SM00257"/>
    </source>
</evidence>
<feature type="compositionally biased region" description="Basic and acidic residues" evidence="1">
    <location>
        <begin position="134"/>
        <end position="144"/>
    </location>
</feature>
<dbReference type="Gene3D" id="3.10.350.10">
    <property type="entry name" value="LysM domain"/>
    <property type="match status" value="1"/>
</dbReference>
<organism evidence="4 5">
    <name type="scientific">Fluviispira sanaruensis</name>
    <dbReference type="NCBI Taxonomy" id="2493639"/>
    <lineage>
        <taxon>Bacteria</taxon>
        <taxon>Pseudomonadati</taxon>
        <taxon>Bdellovibrionota</taxon>
        <taxon>Oligoflexia</taxon>
        <taxon>Silvanigrellales</taxon>
        <taxon>Silvanigrellaceae</taxon>
        <taxon>Fluviispira</taxon>
    </lineage>
</organism>
<feature type="region of interest" description="Disordered" evidence="1">
    <location>
        <begin position="108"/>
        <end position="271"/>
    </location>
</feature>
<dbReference type="KEGG" id="sbf:JCM31447_16460"/>
<name>A0A4P2VJ39_FLUSA</name>